<comment type="subcellular location">
    <subcellularLocation>
        <location evidence="1">Nucleus</location>
    </subcellularLocation>
</comment>
<feature type="region of interest" description="Disordered" evidence="3">
    <location>
        <begin position="1"/>
        <end position="275"/>
    </location>
</feature>
<accession>A0AA39CG74</accession>
<reference evidence="5" key="1">
    <citation type="submission" date="2022-10" db="EMBL/GenBank/DDBJ databases">
        <title>Culturing micro-colonial fungi from biological soil crusts in the Mojave desert and describing Neophaeococcomyces mojavensis, and introducing the new genera and species Taxawa tesnikishii.</title>
        <authorList>
            <person name="Kurbessoian T."/>
            <person name="Stajich J.E."/>
        </authorList>
    </citation>
    <scope>NUCLEOTIDE SEQUENCE</scope>
    <source>
        <strain evidence="5">TK_41</strain>
    </source>
</reference>
<evidence type="ECO:0000256" key="3">
    <source>
        <dbReference type="SAM" id="MobiDB-lite"/>
    </source>
</evidence>
<evidence type="ECO:0000256" key="1">
    <source>
        <dbReference type="ARBA" id="ARBA00004123"/>
    </source>
</evidence>
<organism evidence="5 6">
    <name type="scientific">Cladophialophora chaetospira</name>
    <dbReference type="NCBI Taxonomy" id="386627"/>
    <lineage>
        <taxon>Eukaryota</taxon>
        <taxon>Fungi</taxon>
        <taxon>Dikarya</taxon>
        <taxon>Ascomycota</taxon>
        <taxon>Pezizomycotina</taxon>
        <taxon>Eurotiomycetes</taxon>
        <taxon>Chaetothyriomycetidae</taxon>
        <taxon>Chaetothyriales</taxon>
        <taxon>Herpotrichiellaceae</taxon>
        <taxon>Cladophialophora</taxon>
    </lineage>
</organism>
<comment type="caution">
    <text evidence="5">The sequence shown here is derived from an EMBL/GenBank/DDBJ whole genome shotgun (WGS) entry which is preliminary data.</text>
</comment>
<feature type="region of interest" description="Disordered" evidence="3">
    <location>
        <begin position="520"/>
        <end position="547"/>
    </location>
</feature>
<gene>
    <name evidence="5" type="ORF">H2200_008948</name>
</gene>
<dbReference type="Proteomes" id="UP001172673">
    <property type="component" value="Unassembled WGS sequence"/>
</dbReference>
<name>A0AA39CG74_9EURO</name>
<evidence type="ECO:0000313" key="6">
    <source>
        <dbReference type="Proteomes" id="UP001172673"/>
    </source>
</evidence>
<feature type="compositionally biased region" description="Polar residues" evidence="3">
    <location>
        <begin position="359"/>
        <end position="371"/>
    </location>
</feature>
<dbReference type="InterPro" id="IPR000156">
    <property type="entry name" value="Ran_bind_dom"/>
</dbReference>
<dbReference type="Pfam" id="PF00638">
    <property type="entry name" value="Ran_BP1"/>
    <property type="match status" value="1"/>
</dbReference>
<feature type="compositionally biased region" description="Basic and acidic residues" evidence="3">
    <location>
        <begin position="1"/>
        <end position="10"/>
    </location>
</feature>
<feature type="compositionally biased region" description="Gly residues" evidence="3">
    <location>
        <begin position="302"/>
        <end position="321"/>
    </location>
</feature>
<dbReference type="InterPro" id="IPR011993">
    <property type="entry name" value="PH-like_dom_sf"/>
</dbReference>
<evidence type="ECO:0000256" key="2">
    <source>
        <dbReference type="ARBA" id="ARBA00023242"/>
    </source>
</evidence>
<dbReference type="PANTHER" id="PTHR23138:SF142">
    <property type="entry name" value="RAN-BINDING PROTEIN 3B-RELATED"/>
    <property type="match status" value="1"/>
</dbReference>
<dbReference type="SUPFAM" id="SSF50729">
    <property type="entry name" value="PH domain-like"/>
    <property type="match status" value="1"/>
</dbReference>
<keyword evidence="2" id="KW-0539">Nucleus</keyword>
<evidence type="ECO:0000259" key="4">
    <source>
        <dbReference type="PROSITE" id="PS50196"/>
    </source>
</evidence>
<feature type="compositionally biased region" description="Basic and acidic residues" evidence="3">
    <location>
        <begin position="31"/>
        <end position="41"/>
    </location>
</feature>
<feature type="compositionally biased region" description="Low complexity" evidence="3">
    <location>
        <begin position="322"/>
        <end position="331"/>
    </location>
</feature>
<dbReference type="EMBL" id="JAPDRK010000013">
    <property type="protein sequence ID" value="KAJ9606937.1"/>
    <property type="molecule type" value="Genomic_DNA"/>
</dbReference>
<feature type="compositionally biased region" description="Polar residues" evidence="3">
    <location>
        <begin position="229"/>
        <end position="244"/>
    </location>
</feature>
<feature type="region of interest" description="Disordered" evidence="3">
    <location>
        <begin position="455"/>
        <end position="491"/>
    </location>
</feature>
<feature type="compositionally biased region" description="Basic and acidic residues" evidence="3">
    <location>
        <begin position="56"/>
        <end position="66"/>
    </location>
</feature>
<protein>
    <recommendedName>
        <fullName evidence="4">RanBD1 domain-containing protein</fullName>
    </recommendedName>
</protein>
<dbReference type="InterPro" id="IPR045255">
    <property type="entry name" value="RanBP1-like"/>
</dbReference>
<dbReference type="SMART" id="SM00160">
    <property type="entry name" value="RanBD"/>
    <property type="match status" value="1"/>
</dbReference>
<feature type="compositionally biased region" description="Low complexity" evidence="3">
    <location>
        <begin position="248"/>
        <end position="275"/>
    </location>
</feature>
<feature type="compositionally biased region" description="Polar residues" evidence="3">
    <location>
        <begin position="458"/>
        <end position="470"/>
    </location>
</feature>
<evidence type="ECO:0000313" key="5">
    <source>
        <dbReference type="EMBL" id="KAJ9606937.1"/>
    </source>
</evidence>
<dbReference type="AlphaFoldDB" id="A0AA39CG74"/>
<feature type="region of interest" description="Disordered" evidence="3">
    <location>
        <begin position="290"/>
        <end position="424"/>
    </location>
</feature>
<dbReference type="PANTHER" id="PTHR23138">
    <property type="entry name" value="RAN BINDING PROTEIN"/>
    <property type="match status" value="1"/>
</dbReference>
<feature type="domain" description="RanBD1" evidence="4">
    <location>
        <begin position="415"/>
        <end position="571"/>
    </location>
</feature>
<proteinExistence type="predicted"/>
<dbReference type="GO" id="GO:0005634">
    <property type="term" value="C:nucleus"/>
    <property type="evidence" value="ECO:0007669"/>
    <property type="project" value="UniProtKB-SubCell"/>
</dbReference>
<feature type="compositionally biased region" description="Acidic residues" evidence="3">
    <location>
        <begin position="385"/>
        <end position="406"/>
    </location>
</feature>
<dbReference type="Gene3D" id="2.30.29.30">
    <property type="entry name" value="Pleckstrin-homology domain (PH domain)/Phosphotyrosine-binding domain (PTB)"/>
    <property type="match status" value="1"/>
</dbReference>
<dbReference type="PROSITE" id="PS50196">
    <property type="entry name" value="RANBD1"/>
    <property type="match status" value="1"/>
</dbReference>
<feature type="compositionally biased region" description="Gly residues" evidence="3">
    <location>
        <begin position="332"/>
        <end position="351"/>
    </location>
</feature>
<keyword evidence="6" id="KW-1185">Reference proteome</keyword>
<sequence>MSSGEARKPLPTDTTTDTVIEDLPPQDGSSDGERDERTAREKLKKTSIAGLAQYSKETKATGDHPLGEVVNADTIPDAQPTNGQARGRPSKKRSFDDLQNEEAALGSENGGPPLPKKGALHKRMRSRELPGDEEAAQSLDKNEDMASPVQEESGIDADKSPGGPGVLVSAPSQEEMDAATTADEQDATEGGTEPSVDPAPDQKEVDATIRAPSSEHAPTSKILPASGFANASTASPFANTSTESPFAGFKSPKSPGKSPEPSTSSPGNPTSTSAFASSGLAAFASSEKSPFGAVGSTAKSSGGFGGGTTSGFGSGSGGFGSGSSFASKPSGFGSGGGFGSSGGFGGGGGFGAASKPFGTSLSTFANSSGGASTFPKAKPFGVKSDEEEEGSEDGDNDEQQAEEDASQDPRFHQQELNTGEEDEETIFSCTAKLYHFEKEWKESGVGDFKINIRYEPKSTPTSSQEDNTTATEKKTDADEQDLEAAQSDGSSRFERRARLIMRARGTHRLVLNTPVFKEMNVGTHDGKEPTGKTMHLTSLEGGKPTGYQMKVGKEETLKEIYHKIRELQEEL</sequence>